<evidence type="ECO:0000313" key="4">
    <source>
        <dbReference type="Proteomes" id="UP000315983"/>
    </source>
</evidence>
<proteinExistence type="predicted"/>
<dbReference type="EMBL" id="VFOL01000001">
    <property type="protein sequence ID" value="TQL38939.1"/>
    <property type="molecule type" value="Genomic_DNA"/>
</dbReference>
<dbReference type="AlphaFoldDB" id="A0A542XSY2"/>
<dbReference type="InterPro" id="IPR013216">
    <property type="entry name" value="Methyltransf_11"/>
</dbReference>
<reference evidence="3 4" key="1">
    <citation type="submission" date="2019-06" db="EMBL/GenBank/DDBJ databases">
        <title>Sequencing the genomes of 1000 actinobacteria strains.</title>
        <authorList>
            <person name="Klenk H.-P."/>
        </authorList>
    </citation>
    <scope>NUCLEOTIDE SEQUENCE [LARGE SCALE GENOMIC DNA]</scope>
    <source>
        <strain evidence="3 4">DSM 44819</strain>
    </source>
</reference>
<dbReference type="RefSeq" id="WP_029025295.1">
    <property type="nucleotide sequence ID" value="NZ_BOQM01000028.1"/>
</dbReference>
<dbReference type="PANTHER" id="PTHR43861:SF1">
    <property type="entry name" value="TRANS-ACONITATE 2-METHYLTRANSFERASE"/>
    <property type="match status" value="1"/>
</dbReference>
<feature type="domain" description="Methyltransferase type 11" evidence="1">
    <location>
        <begin position="57"/>
        <end position="154"/>
    </location>
</feature>
<dbReference type="Pfam" id="PF08241">
    <property type="entry name" value="Methyltransf_11"/>
    <property type="match status" value="1"/>
</dbReference>
<evidence type="ECO:0000313" key="2">
    <source>
        <dbReference type="EMBL" id="GIM86752.1"/>
    </source>
</evidence>
<accession>A0A542XSY2</accession>
<name>A0A542XSY2_SALAC</name>
<dbReference type="GO" id="GO:0032259">
    <property type="term" value="P:methylation"/>
    <property type="evidence" value="ECO:0007669"/>
    <property type="project" value="UniProtKB-KW"/>
</dbReference>
<dbReference type="EMBL" id="BOQM01000028">
    <property type="protein sequence ID" value="GIM86752.1"/>
    <property type="molecule type" value="Genomic_DNA"/>
</dbReference>
<dbReference type="Proteomes" id="UP000677457">
    <property type="component" value="Unassembled WGS sequence"/>
</dbReference>
<dbReference type="SUPFAM" id="SSF53335">
    <property type="entry name" value="S-adenosyl-L-methionine-dependent methyltransferases"/>
    <property type="match status" value="1"/>
</dbReference>
<sequence>MTAVGYDPVAFKAEQRAAWNAVSAGWAFWQDRYERAAAPVTAWLLRAADLRPGSRVLDVGSGAGEPAISAGRLVAPTGRVLGIDLAPEMVDRARRCADGLGHPIEFTESDVESLNLPADSFDVVFSRWALMFAVDRPRVLTDLRHLLAPGGVLAAAVWGPPEANPMTSLAFRTLAADLPPAPERPGPFSMSDAARTRAELVVAGFTEVTTEPVPVAMRFTSVEEYLSYARDVTPPAVLAAVRRCGGSAERRGWERLAARAARFADGDGPVTLPGLAWCLRARVTPESGRPG</sequence>
<comment type="caution">
    <text evidence="3">The sequence shown here is derived from an EMBL/GenBank/DDBJ whole genome shotgun (WGS) entry which is preliminary data.</text>
</comment>
<evidence type="ECO:0000259" key="1">
    <source>
        <dbReference type="Pfam" id="PF08241"/>
    </source>
</evidence>
<evidence type="ECO:0000313" key="3">
    <source>
        <dbReference type="EMBL" id="TQL38939.1"/>
    </source>
</evidence>
<dbReference type="Gene3D" id="3.40.50.150">
    <property type="entry name" value="Vaccinia Virus protein VP39"/>
    <property type="match status" value="1"/>
</dbReference>
<dbReference type="GeneID" id="93773315"/>
<protein>
    <submittedName>
        <fullName evidence="3">Methyltransferase family protein</fullName>
    </submittedName>
</protein>
<keyword evidence="3" id="KW-0808">Transferase</keyword>
<dbReference type="PANTHER" id="PTHR43861">
    <property type="entry name" value="TRANS-ACONITATE 2-METHYLTRANSFERASE-RELATED"/>
    <property type="match status" value="1"/>
</dbReference>
<dbReference type="Proteomes" id="UP000315983">
    <property type="component" value="Unassembled WGS sequence"/>
</dbReference>
<keyword evidence="3" id="KW-0489">Methyltransferase</keyword>
<evidence type="ECO:0000313" key="5">
    <source>
        <dbReference type="Proteomes" id="UP000677457"/>
    </source>
</evidence>
<reference evidence="2 5" key="2">
    <citation type="submission" date="2021-03" db="EMBL/GenBank/DDBJ databases">
        <title>Whole genome shotgun sequence of Salinispora arenicola NBRC 105043.</title>
        <authorList>
            <person name="Komaki H."/>
            <person name="Tamura T."/>
        </authorList>
    </citation>
    <scope>NUCLEOTIDE SEQUENCE [LARGE SCALE GENOMIC DNA]</scope>
    <source>
        <strain evidence="2 5">NBRC 105043</strain>
    </source>
</reference>
<dbReference type="CDD" id="cd02440">
    <property type="entry name" value="AdoMet_MTases"/>
    <property type="match status" value="1"/>
</dbReference>
<keyword evidence="5" id="KW-1185">Reference proteome</keyword>
<gene>
    <name evidence="3" type="ORF">FB564_4157</name>
    <name evidence="2" type="ORF">Sar04_34880</name>
</gene>
<organism evidence="3 4">
    <name type="scientific">Salinispora arenicola</name>
    <dbReference type="NCBI Taxonomy" id="168697"/>
    <lineage>
        <taxon>Bacteria</taxon>
        <taxon>Bacillati</taxon>
        <taxon>Actinomycetota</taxon>
        <taxon>Actinomycetes</taxon>
        <taxon>Micromonosporales</taxon>
        <taxon>Micromonosporaceae</taxon>
        <taxon>Salinispora</taxon>
    </lineage>
</organism>
<dbReference type="GO" id="GO:0008757">
    <property type="term" value="F:S-adenosylmethionine-dependent methyltransferase activity"/>
    <property type="evidence" value="ECO:0007669"/>
    <property type="project" value="InterPro"/>
</dbReference>
<dbReference type="InterPro" id="IPR029063">
    <property type="entry name" value="SAM-dependent_MTases_sf"/>
</dbReference>